<dbReference type="PROSITE" id="PS51365">
    <property type="entry name" value="RENAL_DIPEPTIDASE_2"/>
    <property type="match status" value="1"/>
</dbReference>
<dbReference type="SUPFAM" id="SSF52317">
    <property type="entry name" value="Class I glutamine amidotransferase-like"/>
    <property type="match status" value="1"/>
</dbReference>
<dbReference type="GO" id="GO:0006508">
    <property type="term" value="P:proteolysis"/>
    <property type="evidence" value="ECO:0007669"/>
    <property type="project" value="InterPro"/>
</dbReference>
<dbReference type="CDD" id="cd01745">
    <property type="entry name" value="GATase1_2"/>
    <property type="match status" value="1"/>
</dbReference>
<dbReference type="InterPro" id="IPR029062">
    <property type="entry name" value="Class_I_gatase-like"/>
</dbReference>
<proteinExistence type="predicted"/>
<evidence type="ECO:0000313" key="2">
    <source>
        <dbReference type="Proteomes" id="UP000189956"/>
    </source>
</evidence>
<dbReference type="InterPro" id="IPR008257">
    <property type="entry name" value="Pept_M19"/>
</dbReference>
<dbReference type="AlphaFoldDB" id="A0A1T4JRG9"/>
<dbReference type="Gene3D" id="3.20.20.140">
    <property type="entry name" value="Metal-dependent hydrolases"/>
    <property type="match status" value="1"/>
</dbReference>
<evidence type="ECO:0000313" key="1">
    <source>
        <dbReference type="EMBL" id="SJZ32729.1"/>
    </source>
</evidence>
<dbReference type="PANTHER" id="PTHR10443:SF12">
    <property type="entry name" value="DIPEPTIDASE"/>
    <property type="match status" value="1"/>
</dbReference>
<dbReference type="PROSITE" id="PS51273">
    <property type="entry name" value="GATASE_TYPE_1"/>
    <property type="match status" value="1"/>
</dbReference>
<dbReference type="Gene3D" id="3.40.50.880">
    <property type="match status" value="1"/>
</dbReference>
<sequence>MTISNTTPLSEIRFSLKEVRDLVLDQEIDWRDTPVIGISSNHHEDENTLTDTYIESVRRAGGIPMIIPFSTDPKVITECVSRCDAVIMSGGGDLMPAWFDAAPSPHMGRANTHKDFFDLTIIHAALRFSIPMLAICRGMQLVNVVLGGKIYQDLPSEKGNVIGHNQPATRYELWHSVSVHPEGRLKEVLGADEVMVNSFHHQAVSDLPPCATITATAPDGVIEGVDYYPEHNILGVQWHPEALACHGSEPHTKLFDFIVGEGCLYRKARKLHASMLTVDTHCDTPMIFSGKEDYDFTRRADRALVDLPRMKDGGLDTSFMVAYIPQGALDEEGYKRAYDYTERTLDAIDEVMSKTSEGAVVAVVSEDLITNKQQGRKSIMKGIENGYPIARDLSRLAHYARKGVRYITLCHNGDNDICDSASKSQNTHGGLSDFGREVIREMNRLGILVDLSHAGSSTVKDVLSITEAPVIASHSSCRALCDHPRNLTDDEIRAIAGTGGLIQMCMYKGFVSKDSDRASLLDFVDHIVHAHNLVGADHVGIGTDFDGDGEVIGCRDASHIIRLTIELVRRGFSDSDIRKMWGENVLRVLRAVEPQLVSNLK</sequence>
<dbReference type="PANTHER" id="PTHR10443">
    <property type="entry name" value="MICROSOMAL DIPEPTIDASE"/>
    <property type="match status" value="1"/>
</dbReference>
<dbReference type="Pfam" id="PF01244">
    <property type="entry name" value="Peptidase_M19"/>
    <property type="match status" value="1"/>
</dbReference>
<dbReference type="Pfam" id="PF07722">
    <property type="entry name" value="Peptidase_C26"/>
    <property type="match status" value="1"/>
</dbReference>
<reference evidence="1 2" key="1">
    <citation type="submission" date="2017-02" db="EMBL/GenBank/DDBJ databases">
        <authorList>
            <person name="Peterson S.W."/>
        </authorList>
    </citation>
    <scope>NUCLEOTIDE SEQUENCE [LARGE SCALE GENOMIC DNA]</scope>
    <source>
        <strain evidence="1 2">ATCC 700135</strain>
    </source>
</reference>
<name>A0A1T4JRG9_PORCN</name>
<dbReference type="EMBL" id="FUWL01000003">
    <property type="protein sequence ID" value="SJZ32729.1"/>
    <property type="molecule type" value="Genomic_DNA"/>
</dbReference>
<dbReference type="InterPro" id="IPR032466">
    <property type="entry name" value="Metal_Hydrolase"/>
</dbReference>
<dbReference type="RefSeq" id="WP_126464417.1">
    <property type="nucleotide sequence ID" value="NZ_FUWL01000003.1"/>
</dbReference>
<protein>
    <submittedName>
        <fullName evidence="1">Zn-dependent dipeptidase, dipeptidase homolog</fullName>
    </submittedName>
</protein>
<accession>A0A1T4JRG9</accession>
<dbReference type="InterPro" id="IPR011697">
    <property type="entry name" value="Peptidase_C26"/>
</dbReference>
<gene>
    <name evidence="1" type="ORF">SAMN02745205_00313</name>
</gene>
<dbReference type="SUPFAM" id="SSF51556">
    <property type="entry name" value="Metallo-dependent hydrolases"/>
    <property type="match status" value="1"/>
</dbReference>
<dbReference type="CDD" id="cd01301">
    <property type="entry name" value="rDP_like"/>
    <property type="match status" value="1"/>
</dbReference>
<organism evidence="1 2">
    <name type="scientific">Porphyromonas cangingivalis</name>
    <dbReference type="NCBI Taxonomy" id="36874"/>
    <lineage>
        <taxon>Bacteria</taxon>
        <taxon>Pseudomonadati</taxon>
        <taxon>Bacteroidota</taxon>
        <taxon>Bacteroidia</taxon>
        <taxon>Bacteroidales</taxon>
        <taxon>Porphyromonadaceae</taxon>
        <taxon>Porphyromonas</taxon>
    </lineage>
</organism>
<dbReference type="GO" id="GO:0070573">
    <property type="term" value="F:metallodipeptidase activity"/>
    <property type="evidence" value="ECO:0007669"/>
    <property type="project" value="InterPro"/>
</dbReference>
<dbReference type="Proteomes" id="UP000189956">
    <property type="component" value="Unassembled WGS sequence"/>
</dbReference>